<proteinExistence type="predicted"/>
<dbReference type="AlphaFoldDB" id="A0A1M6F790"/>
<name>A0A1M6F790_9FIRM</name>
<accession>A0A1M6F790</accession>
<evidence type="ECO:0000313" key="2">
    <source>
        <dbReference type="EMBL" id="SHI93526.1"/>
    </source>
</evidence>
<evidence type="ECO:0000256" key="1">
    <source>
        <dbReference type="SAM" id="SignalP"/>
    </source>
</evidence>
<keyword evidence="3" id="KW-1185">Reference proteome</keyword>
<dbReference type="InterPro" id="IPR007487">
    <property type="entry name" value="ABC_transpt-TYRBP-like"/>
</dbReference>
<organism evidence="2 3">
    <name type="scientific">Dethiosulfatibacter aminovorans DSM 17477</name>
    <dbReference type="NCBI Taxonomy" id="1121476"/>
    <lineage>
        <taxon>Bacteria</taxon>
        <taxon>Bacillati</taxon>
        <taxon>Bacillota</taxon>
        <taxon>Tissierellia</taxon>
        <taxon>Dethiosulfatibacter</taxon>
    </lineage>
</organism>
<keyword evidence="1" id="KW-0732">Signal</keyword>
<dbReference type="PANTHER" id="PTHR35271">
    <property type="entry name" value="ABC TRANSPORTER, SUBSTRATE-BINDING LIPOPROTEIN-RELATED"/>
    <property type="match status" value="1"/>
</dbReference>
<reference evidence="2 3" key="1">
    <citation type="submission" date="2016-11" db="EMBL/GenBank/DDBJ databases">
        <authorList>
            <person name="Jaros S."/>
            <person name="Januszkiewicz K."/>
            <person name="Wedrychowicz H."/>
        </authorList>
    </citation>
    <scope>NUCLEOTIDE SEQUENCE [LARGE SCALE GENOMIC DNA]</scope>
    <source>
        <strain evidence="2 3">DSM 17477</strain>
    </source>
</reference>
<dbReference type="Pfam" id="PF04392">
    <property type="entry name" value="ABC_sub_bind"/>
    <property type="match status" value="1"/>
</dbReference>
<protein>
    <submittedName>
        <fullName evidence="2">Putative ABC transport system substrate-binding protein</fullName>
    </submittedName>
</protein>
<dbReference type="STRING" id="1121476.SAMN02745751_01377"/>
<dbReference type="PROSITE" id="PS51257">
    <property type="entry name" value="PROKAR_LIPOPROTEIN"/>
    <property type="match status" value="1"/>
</dbReference>
<dbReference type="SUPFAM" id="SSF53822">
    <property type="entry name" value="Periplasmic binding protein-like I"/>
    <property type="match status" value="1"/>
</dbReference>
<feature type="chain" id="PRO_5013291262" evidence="1">
    <location>
        <begin position="23"/>
        <end position="326"/>
    </location>
</feature>
<sequence>MKKLVSILLIIALMMGMAGCGAKETEEATSEKIQVGIIQIVDNGAFEDMRNGFMARLEELGYTEDMIEFDYKNAQGDMTNLNSICQEMVNRDVDLIAAIATPAAQAIVNMETDIPVIFISLSNPLAAGVITDMEKPDKNATGTSNAIPISEIFELSDRLTPGKTTYGMLYNTGEVNSVNTIKNAKEYLDSRGLSYVEKTVANSSEVQQAAQSLVDQVDAIFIPNDSVIQSAMPQVAEAAKEAGIPVYGSSAVMVASGAFATISIDDVQIGAISADMADKVLKGTPISEIPAIVVSDFTTVINTKTAEVIGVELSQDILDAAVLIEE</sequence>
<dbReference type="RefSeq" id="WP_073048846.1">
    <property type="nucleotide sequence ID" value="NZ_FQZL01000008.1"/>
</dbReference>
<dbReference type="InterPro" id="IPR028082">
    <property type="entry name" value="Peripla_BP_I"/>
</dbReference>
<gene>
    <name evidence="2" type="ORF">SAMN02745751_01377</name>
</gene>
<feature type="signal peptide" evidence="1">
    <location>
        <begin position="1"/>
        <end position="22"/>
    </location>
</feature>
<dbReference type="PANTHER" id="PTHR35271:SF1">
    <property type="entry name" value="ABC TRANSPORTER, SUBSTRATE-BINDING LIPOPROTEIN"/>
    <property type="match status" value="1"/>
</dbReference>
<dbReference type="OrthoDB" id="9776955at2"/>
<evidence type="ECO:0000313" key="3">
    <source>
        <dbReference type="Proteomes" id="UP000184052"/>
    </source>
</evidence>
<dbReference type="Proteomes" id="UP000184052">
    <property type="component" value="Unassembled WGS sequence"/>
</dbReference>
<dbReference type="CDD" id="cd06325">
    <property type="entry name" value="PBP1_ABC_unchar_transporter"/>
    <property type="match status" value="1"/>
</dbReference>
<dbReference type="Gene3D" id="3.40.50.2300">
    <property type="match status" value="2"/>
</dbReference>
<dbReference type="EMBL" id="FQZL01000008">
    <property type="protein sequence ID" value="SHI93526.1"/>
    <property type="molecule type" value="Genomic_DNA"/>
</dbReference>